<dbReference type="EMBL" id="QGUI01000084">
    <property type="protein sequence ID" value="PZN00517.1"/>
    <property type="molecule type" value="Genomic_DNA"/>
</dbReference>
<reference evidence="5" key="4">
    <citation type="submission" date="2023-08" db="EMBL/GenBank/DDBJ databases">
        <authorList>
            <person name="Guima S.E.S."/>
            <person name="Martins L.F."/>
            <person name="Silva A.M."/>
            <person name="Setubal J.C."/>
        </authorList>
    </citation>
    <scope>NUCLEOTIDE SEQUENCE</scope>
    <source>
        <strain evidence="5">ZC4RG45</strain>
    </source>
</reference>
<organism evidence="6">
    <name type="scientific">Thermocrispum agreste</name>
    <dbReference type="NCBI Taxonomy" id="37925"/>
    <lineage>
        <taxon>Bacteria</taxon>
        <taxon>Bacillati</taxon>
        <taxon>Actinomycetota</taxon>
        <taxon>Actinomycetes</taxon>
        <taxon>Pseudonocardiales</taxon>
        <taxon>Pseudonocardiaceae</taxon>
        <taxon>Thermocrispum</taxon>
    </lineage>
</organism>
<dbReference type="GO" id="GO:0005524">
    <property type="term" value="F:ATP binding"/>
    <property type="evidence" value="ECO:0007669"/>
    <property type="project" value="UniProtKB-KW"/>
</dbReference>
<dbReference type="AlphaFoldDB" id="A0A2W4LXU8"/>
<dbReference type="EMBL" id="QGUI02000039">
    <property type="protein sequence ID" value="MFO7191611.1"/>
    <property type="molecule type" value="Genomic_DNA"/>
</dbReference>
<reference evidence="5 7" key="3">
    <citation type="journal article" date="2021" name="BMC Genomics">
        <title>Genome-resolved metagenome and metatranscriptome analyses of thermophilic composting reveal key bacterial players and their metabolic interactions.</title>
        <authorList>
            <person name="Braga L.P.P."/>
            <person name="Pereira R.V."/>
            <person name="Martins L.F."/>
            <person name="Moura L.M.S."/>
            <person name="Sanchez F.B."/>
            <person name="Patane J.S.L."/>
            <person name="da Silva A.M."/>
            <person name="Setubal J.C."/>
        </authorList>
    </citation>
    <scope>NUCLEOTIDE SEQUENCE [LARGE SCALE GENOMIC DNA]</scope>
    <source>
        <strain evidence="5">ZC4RG45</strain>
    </source>
</reference>
<dbReference type="Proteomes" id="UP000249324">
    <property type="component" value="Unassembled WGS sequence"/>
</dbReference>
<comment type="caution">
    <text evidence="6">The sequence shown here is derived from an EMBL/GenBank/DDBJ whole genome shotgun (WGS) entry which is preliminary data.</text>
</comment>
<evidence type="ECO:0000256" key="3">
    <source>
        <dbReference type="ARBA" id="ARBA00022840"/>
    </source>
</evidence>
<proteinExistence type="inferred from homology"/>
<evidence type="ECO:0000256" key="1">
    <source>
        <dbReference type="ARBA" id="ARBA00008791"/>
    </source>
</evidence>
<keyword evidence="3" id="KW-0067">ATP-binding</keyword>
<feature type="domain" description="UspA" evidence="4">
    <location>
        <begin position="7"/>
        <end position="144"/>
    </location>
</feature>
<gene>
    <name evidence="5" type="ORF">DIU77_005160</name>
    <name evidence="6" type="ORF">DIU77_03550</name>
</gene>
<sequence>MSSTDTKPLVVGVDGSAGARQAIRWAVRTAALYDAPLLLTHALGVPDHYAGVLPPTPKVVDAVWARGNALLNDAVRYAESLGAGDVRTEIREDSPNAVLLDVARGAQMLVLGAPEHHRLTDIVVLGPLAPQLSAHAPCPVVVVHGDQTDPATAPVVVGVDGSPLSERALALAFEEALRRRAPLTAVHAFSGAFAEAVLAEPIPDWPPLDRLEREILAERLAAWSEKYPSVQVRRELVHQSPGPALIEFSRNAQLVVVGSRGLGGFRGLLLGSTSQKLIYHAACPVMVVRPEKAAD</sequence>
<dbReference type="Gene3D" id="3.40.50.620">
    <property type="entry name" value="HUPs"/>
    <property type="match status" value="2"/>
</dbReference>
<evidence type="ECO:0000313" key="7">
    <source>
        <dbReference type="Proteomes" id="UP000249324"/>
    </source>
</evidence>
<dbReference type="PANTHER" id="PTHR46268">
    <property type="entry name" value="STRESS RESPONSE PROTEIN NHAX"/>
    <property type="match status" value="1"/>
</dbReference>
<protein>
    <submittedName>
        <fullName evidence="6">Universal stress protein</fullName>
    </submittedName>
</protein>
<dbReference type="PANTHER" id="PTHR46268:SF27">
    <property type="entry name" value="UNIVERSAL STRESS PROTEIN RV2623"/>
    <property type="match status" value="1"/>
</dbReference>
<dbReference type="Pfam" id="PF00582">
    <property type="entry name" value="Usp"/>
    <property type="match status" value="2"/>
</dbReference>
<name>A0A2W4LXU8_9PSEU</name>
<keyword evidence="2" id="KW-0547">Nucleotide-binding</keyword>
<dbReference type="PRINTS" id="PR01438">
    <property type="entry name" value="UNVRSLSTRESS"/>
</dbReference>
<evidence type="ECO:0000256" key="2">
    <source>
        <dbReference type="ARBA" id="ARBA00022741"/>
    </source>
</evidence>
<evidence type="ECO:0000259" key="4">
    <source>
        <dbReference type="Pfam" id="PF00582"/>
    </source>
</evidence>
<evidence type="ECO:0000313" key="6">
    <source>
        <dbReference type="EMBL" id="PZN00517.1"/>
    </source>
</evidence>
<reference evidence="6" key="2">
    <citation type="submission" date="2018-05" db="EMBL/GenBank/DDBJ databases">
        <authorList>
            <person name="Lanie J.A."/>
            <person name="Ng W.-L."/>
            <person name="Kazmierczak K.M."/>
            <person name="Andrzejewski T.M."/>
            <person name="Davidsen T.M."/>
            <person name="Wayne K.J."/>
            <person name="Tettelin H."/>
            <person name="Glass J.I."/>
            <person name="Rusch D."/>
            <person name="Podicherti R."/>
            <person name="Tsui H.-C.T."/>
            <person name="Winkler M.E."/>
        </authorList>
    </citation>
    <scope>NUCLEOTIDE SEQUENCE</scope>
    <source>
        <strain evidence="6">ZC4RG45</strain>
    </source>
</reference>
<feature type="domain" description="UspA" evidence="4">
    <location>
        <begin position="154"/>
        <end position="289"/>
    </location>
</feature>
<accession>A0A2W4LXU8</accession>
<evidence type="ECO:0000313" key="5">
    <source>
        <dbReference type="EMBL" id="MFO7191611.1"/>
    </source>
</evidence>
<reference evidence="5" key="1">
    <citation type="submission" date="2018-05" db="EMBL/GenBank/DDBJ databases">
        <authorList>
            <person name="Moura L."/>
            <person name="Setubal J.C."/>
        </authorList>
    </citation>
    <scope>NUCLEOTIDE SEQUENCE</scope>
    <source>
        <strain evidence="5">ZC4RG45</strain>
    </source>
</reference>
<dbReference type="SUPFAM" id="SSF52402">
    <property type="entry name" value="Adenine nucleotide alpha hydrolases-like"/>
    <property type="match status" value="2"/>
</dbReference>
<dbReference type="STRING" id="1111738.GCA_000427905_02493"/>
<dbReference type="InterPro" id="IPR006015">
    <property type="entry name" value="Universal_stress_UspA"/>
</dbReference>
<dbReference type="InterPro" id="IPR014729">
    <property type="entry name" value="Rossmann-like_a/b/a_fold"/>
</dbReference>
<dbReference type="InterPro" id="IPR006016">
    <property type="entry name" value="UspA"/>
</dbReference>
<comment type="similarity">
    <text evidence="1">Belongs to the universal stress protein A family.</text>
</comment>